<proteinExistence type="predicted"/>
<dbReference type="AlphaFoldDB" id="A0A059CGR0"/>
<gene>
    <name evidence="1" type="ORF">EUGRSUZ_D01881</name>
</gene>
<dbReference type="EMBL" id="KK198756">
    <property type="protein sequence ID" value="KCW77567.1"/>
    <property type="molecule type" value="Genomic_DNA"/>
</dbReference>
<dbReference type="InParanoid" id="A0A059CGR0"/>
<dbReference type="Gramene" id="KCW77567">
    <property type="protein sequence ID" value="KCW77567"/>
    <property type="gene ID" value="EUGRSUZ_D01881"/>
</dbReference>
<protein>
    <submittedName>
        <fullName evidence="1">Uncharacterized protein</fullName>
    </submittedName>
</protein>
<reference evidence="1" key="1">
    <citation type="submission" date="2013-07" db="EMBL/GenBank/DDBJ databases">
        <title>The genome of Eucalyptus grandis.</title>
        <authorList>
            <person name="Schmutz J."/>
            <person name="Hayes R."/>
            <person name="Myburg A."/>
            <person name="Tuskan G."/>
            <person name="Grattapaglia D."/>
            <person name="Rokhsar D.S."/>
        </authorList>
    </citation>
    <scope>NUCLEOTIDE SEQUENCE</scope>
    <source>
        <tissue evidence="1">Leaf extractions</tissue>
    </source>
</reference>
<accession>A0A059CGR0</accession>
<name>A0A059CGR0_EUCGR</name>
<sequence length="69" mass="7701">MKRKTFVAAYLSNNVTKSGFGQKVLLFNSGLRSTIRDISQKGSCGSFLYHIFQGLQHLPWTDVPIIAVN</sequence>
<organism evidence="1">
    <name type="scientific">Eucalyptus grandis</name>
    <name type="common">Flooded gum</name>
    <dbReference type="NCBI Taxonomy" id="71139"/>
    <lineage>
        <taxon>Eukaryota</taxon>
        <taxon>Viridiplantae</taxon>
        <taxon>Streptophyta</taxon>
        <taxon>Embryophyta</taxon>
        <taxon>Tracheophyta</taxon>
        <taxon>Spermatophyta</taxon>
        <taxon>Magnoliopsida</taxon>
        <taxon>eudicotyledons</taxon>
        <taxon>Gunneridae</taxon>
        <taxon>Pentapetalae</taxon>
        <taxon>rosids</taxon>
        <taxon>malvids</taxon>
        <taxon>Myrtales</taxon>
        <taxon>Myrtaceae</taxon>
        <taxon>Myrtoideae</taxon>
        <taxon>Eucalypteae</taxon>
        <taxon>Eucalyptus</taxon>
    </lineage>
</organism>
<evidence type="ECO:0000313" key="1">
    <source>
        <dbReference type="EMBL" id="KCW77567.1"/>
    </source>
</evidence>